<organism evidence="5 6">
    <name type="scientific">Stentor coeruleus</name>
    <dbReference type="NCBI Taxonomy" id="5963"/>
    <lineage>
        <taxon>Eukaryota</taxon>
        <taxon>Sar</taxon>
        <taxon>Alveolata</taxon>
        <taxon>Ciliophora</taxon>
        <taxon>Postciliodesmatophora</taxon>
        <taxon>Heterotrichea</taxon>
        <taxon>Heterotrichida</taxon>
        <taxon>Stentoridae</taxon>
        <taxon>Stentor</taxon>
    </lineage>
</organism>
<dbReference type="InterPro" id="IPR010734">
    <property type="entry name" value="Copine_C"/>
</dbReference>
<protein>
    <recommendedName>
        <fullName evidence="7">C2 domain-containing protein</fullName>
    </recommendedName>
</protein>
<dbReference type="Gene3D" id="2.60.40.150">
    <property type="entry name" value="C2 domain"/>
    <property type="match status" value="2"/>
</dbReference>
<dbReference type="PROSITE" id="PS50234">
    <property type="entry name" value="VWFA"/>
    <property type="match status" value="1"/>
</dbReference>
<dbReference type="EMBL" id="MPUH01000843">
    <property type="protein sequence ID" value="OMJ73144.1"/>
    <property type="molecule type" value="Genomic_DNA"/>
</dbReference>
<feature type="domain" description="VWFA" evidence="4">
    <location>
        <begin position="264"/>
        <end position="469"/>
    </location>
</feature>
<sequence length="492" mass="57009">MVESEDITQINLFLSARTISITPISTYCAAYSGNSKSEYFKSETIEKTTNPDWSTPMLIDFRFSSIQKMIFRVYNVSERNTLVGEVNVTLCQAVLRKEVDYQISKQSWFTIRAEVVKFPPIKTLFKVSGIELDRMDAFGLSDPYFKIKKRSPDGNWVKIYKSEIIKKTLDPAWDPFMLLDPEINIENSSLMLKFECYDWDWPNTYDFIGENIITVHDIFTQGFEFCVFKSEKKRLKNENSGRIKFEIFEILPFLQYIHSGIELNFTFAVDFSESNANLHSRTGVKSYYEQGIYGIGKIIENYDYDKKVLAFGFGATSKNESTALKRCFTMSGSPENPAVIIDRILDSYNNTFNLIKSTKESYLSSILEKIMEMSEVSPPRWTYNIVIIMTNGKISDYNQVVDILNSACSLPMSVFIIGMGGGNFNDIENLTKCEFMHRDHQGRRIKRNMVHFSKFGDFSGDYENLVKNMMKQVPNDVEDFVKTFWYDPRQYT</sequence>
<dbReference type="AlphaFoldDB" id="A0A1R2B8P3"/>
<dbReference type="InterPro" id="IPR035892">
    <property type="entry name" value="C2_domain_sf"/>
</dbReference>
<dbReference type="Pfam" id="PF07002">
    <property type="entry name" value="Copine"/>
    <property type="match status" value="1"/>
</dbReference>
<evidence type="ECO:0000256" key="1">
    <source>
        <dbReference type="ARBA" id="ARBA00009048"/>
    </source>
</evidence>
<dbReference type="SUPFAM" id="SSF49562">
    <property type="entry name" value="C2 domain (Calcium/lipid-binding domain, CaLB)"/>
    <property type="match status" value="2"/>
</dbReference>
<feature type="domain" description="C2" evidence="3">
    <location>
        <begin position="103"/>
        <end position="228"/>
    </location>
</feature>
<dbReference type="InterPro" id="IPR045052">
    <property type="entry name" value="Copine"/>
</dbReference>
<dbReference type="InterPro" id="IPR000008">
    <property type="entry name" value="C2_dom"/>
</dbReference>
<dbReference type="PROSITE" id="PS50004">
    <property type="entry name" value="C2"/>
    <property type="match status" value="1"/>
</dbReference>
<dbReference type="SMART" id="SM00239">
    <property type="entry name" value="C2"/>
    <property type="match status" value="2"/>
</dbReference>
<gene>
    <name evidence="5" type="ORF">SteCoe_28240</name>
</gene>
<keyword evidence="6" id="KW-1185">Reference proteome</keyword>
<dbReference type="OrthoDB" id="1029639at2759"/>
<comment type="caution">
    <text evidence="5">The sequence shown here is derived from an EMBL/GenBank/DDBJ whole genome shotgun (WGS) entry which is preliminary data.</text>
</comment>
<evidence type="ECO:0000259" key="4">
    <source>
        <dbReference type="PROSITE" id="PS50234"/>
    </source>
</evidence>
<evidence type="ECO:0008006" key="7">
    <source>
        <dbReference type="Google" id="ProtNLM"/>
    </source>
</evidence>
<dbReference type="SUPFAM" id="SSF53300">
    <property type="entry name" value="vWA-like"/>
    <property type="match status" value="1"/>
</dbReference>
<dbReference type="GO" id="GO:0005544">
    <property type="term" value="F:calcium-dependent phospholipid binding"/>
    <property type="evidence" value="ECO:0007669"/>
    <property type="project" value="InterPro"/>
</dbReference>
<dbReference type="Proteomes" id="UP000187209">
    <property type="component" value="Unassembled WGS sequence"/>
</dbReference>
<accession>A0A1R2B8P3</accession>
<evidence type="ECO:0000259" key="3">
    <source>
        <dbReference type="PROSITE" id="PS50004"/>
    </source>
</evidence>
<dbReference type="PANTHER" id="PTHR10857">
    <property type="entry name" value="COPINE"/>
    <property type="match status" value="1"/>
</dbReference>
<evidence type="ECO:0000313" key="6">
    <source>
        <dbReference type="Proteomes" id="UP000187209"/>
    </source>
</evidence>
<dbReference type="GO" id="GO:0005886">
    <property type="term" value="C:plasma membrane"/>
    <property type="evidence" value="ECO:0007669"/>
    <property type="project" value="TreeGrafter"/>
</dbReference>
<evidence type="ECO:0000256" key="2">
    <source>
        <dbReference type="ARBA" id="ARBA00022737"/>
    </source>
</evidence>
<dbReference type="InterPro" id="IPR002035">
    <property type="entry name" value="VWF_A"/>
</dbReference>
<dbReference type="InterPro" id="IPR037768">
    <property type="entry name" value="C2B_Copine"/>
</dbReference>
<dbReference type="GO" id="GO:0071277">
    <property type="term" value="P:cellular response to calcium ion"/>
    <property type="evidence" value="ECO:0007669"/>
    <property type="project" value="TreeGrafter"/>
</dbReference>
<evidence type="ECO:0000313" key="5">
    <source>
        <dbReference type="EMBL" id="OMJ73144.1"/>
    </source>
</evidence>
<dbReference type="InterPro" id="IPR036465">
    <property type="entry name" value="vWFA_dom_sf"/>
</dbReference>
<name>A0A1R2B8P3_9CILI</name>
<comment type="similarity">
    <text evidence="1">Belongs to the copine family.</text>
</comment>
<dbReference type="Pfam" id="PF00168">
    <property type="entry name" value="C2"/>
    <property type="match status" value="2"/>
</dbReference>
<dbReference type="PANTHER" id="PTHR10857:SF106">
    <property type="entry name" value="C2 DOMAIN-CONTAINING PROTEIN"/>
    <property type="match status" value="1"/>
</dbReference>
<keyword evidence="2" id="KW-0677">Repeat</keyword>
<proteinExistence type="inferred from homology"/>
<dbReference type="CDD" id="cd04047">
    <property type="entry name" value="C2B_Copine"/>
    <property type="match status" value="1"/>
</dbReference>
<reference evidence="5 6" key="1">
    <citation type="submission" date="2016-11" db="EMBL/GenBank/DDBJ databases">
        <title>The macronuclear genome of Stentor coeruleus: a giant cell with tiny introns.</title>
        <authorList>
            <person name="Slabodnick M."/>
            <person name="Ruby J.G."/>
            <person name="Reiff S.B."/>
            <person name="Swart E.C."/>
            <person name="Gosai S."/>
            <person name="Prabakaran S."/>
            <person name="Witkowska E."/>
            <person name="Larue G.E."/>
            <person name="Fisher S."/>
            <person name="Freeman R.M."/>
            <person name="Gunawardena J."/>
            <person name="Chu W."/>
            <person name="Stover N.A."/>
            <person name="Gregory B.D."/>
            <person name="Nowacki M."/>
            <person name="Derisi J."/>
            <person name="Roy S.W."/>
            <person name="Marshall W.F."/>
            <person name="Sood P."/>
        </authorList>
    </citation>
    <scope>NUCLEOTIDE SEQUENCE [LARGE SCALE GENOMIC DNA]</scope>
    <source>
        <strain evidence="5">WM001</strain>
    </source>
</reference>